<dbReference type="InterPro" id="IPR009097">
    <property type="entry name" value="Cyclic_Pdiesterase"/>
</dbReference>
<proteinExistence type="inferred from homology"/>
<dbReference type="STRING" id="145857.GA0070616_3019"/>
<feature type="active site" description="Proton donor" evidence="2">
    <location>
        <position position="41"/>
    </location>
</feature>
<dbReference type="PANTHER" id="PTHR35561:SF1">
    <property type="entry name" value="RNA 2',3'-CYCLIC PHOSPHODIESTERASE"/>
    <property type="match status" value="1"/>
</dbReference>
<reference evidence="3 4" key="1">
    <citation type="submission" date="2016-06" db="EMBL/GenBank/DDBJ databases">
        <authorList>
            <person name="Kjaerup R.B."/>
            <person name="Dalgaard T.S."/>
            <person name="Juul-Madsen H.R."/>
        </authorList>
    </citation>
    <scope>NUCLEOTIDE SEQUENCE [LARGE SCALE GENOMIC DNA]</scope>
    <source>
        <strain evidence="3 4">DSM 43818</strain>
    </source>
</reference>
<dbReference type="NCBIfam" id="TIGR02258">
    <property type="entry name" value="2_5_ligase"/>
    <property type="match status" value="1"/>
</dbReference>
<comment type="function">
    <text evidence="2">Hydrolyzes RNA 2',3'-cyclic phosphodiester to an RNA 2'-phosphomonoester.</text>
</comment>
<feature type="short sequence motif" description="HXTX 2" evidence="2">
    <location>
        <begin position="132"/>
        <end position="135"/>
    </location>
</feature>
<feature type="short sequence motif" description="HXTX 1" evidence="2">
    <location>
        <begin position="41"/>
        <end position="44"/>
    </location>
</feature>
<accession>A0A1C6S654</accession>
<dbReference type="GO" id="GO:0016874">
    <property type="term" value="F:ligase activity"/>
    <property type="evidence" value="ECO:0007669"/>
    <property type="project" value="UniProtKB-KW"/>
</dbReference>
<evidence type="ECO:0000256" key="2">
    <source>
        <dbReference type="HAMAP-Rule" id="MF_01940"/>
    </source>
</evidence>
<comment type="similarity">
    <text evidence="2">Belongs to the 2H phosphoesterase superfamily. ThpR family.</text>
</comment>
<dbReference type="InterPro" id="IPR004175">
    <property type="entry name" value="RNA_CPDase"/>
</dbReference>
<keyword evidence="1 2" id="KW-0378">Hydrolase</keyword>
<dbReference type="SUPFAM" id="SSF55144">
    <property type="entry name" value="LigT-like"/>
    <property type="match status" value="1"/>
</dbReference>
<name>A0A1C6S654_9ACTN</name>
<dbReference type="GO" id="GO:0008664">
    <property type="term" value="F:RNA 2',3'-cyclic 3'-phosphodiesterase activity"/>
    <property type="evidence" value="ECO:0007669"/>
    <property type="project" value="UniProtKB-EC"/>
</dbReference>
<dbReference type="EMBL" id="FMHT01000003">
    <property type="protein sequence ID" value="SCL24972.1"/>
    <property type="molecule type" value="Genomic_DNA"/>
</dbReference>
<evidence type="ECO:0000256" key="1">
    <source>
        <dbReference type="ARBA" id="ARBA00022801"/>
    </source>
</evidence>
<evidence type="ECO:0000313" key="4">
    <source>
        <dbReference type="Proteomes" id="UP000199699"/>
    </source>
</evidence>
<comment type="catalytic activity">
    <reaction evidence="2">
        <text>a 3'-end 2',3'-cyclophospho-ribonucleotide-RNA + H2O = a 3'-end 2'-phospho-ribonucleotide-RNA + H(+)</text>
        <dbReference type="Rhea" id="RHEA:11828"/>
        <dbReference type="Rhea" id="RHEA-COMP:10464"/>
        <dbReference type="Rhea" id="RHEA-COMP:17353"/>
        <dbReference type="ChEBI" id="CHEBI:15377"/>
        <dbReference type="ChEBI" id="CHEBI:15378"/>
        <dbReference type="ChEBI" id="CHEBI:83064"/>
        <dbReference type="ChEBI" id="CHEBI:173113"/>
        <dbReference type="EC" id="3.1.4.58"/>
    </reaction>
</comment>
<dbReference type="AlphaFoldDB" id="A0A1C6S654"/>
<dbReference type="EC" id="3.1.4.58" evidence="2"/>
<dbReference type="PANTHER" id="PTHR35561">
    <property type="entry name" value="RNA 2',3'-CYCLIC PHOSPHODIESTERASE"/>
    <property type="match status" value="1"/>
</dbReference>
<keyword evidence="4" id="KW-1185">Reference proteome</keyword>
<evidence type="ECO:0000313" key="3">
    <source>
        <dbReference type="EMBL" id="SCL24972.1"/>
    </source>
</evidence>
<dbReference type="GO" id="GO:0004113">
    <property type="term" value="F:2',3'-cyclic-nucleotide 3'-phosphodiesterase activity"/>
    <property type="evidence" value="ECO:0007669"/>
    <property type="project" value="InterPro"/>
</dbReference>
<sequence>MAVQPPPEAVAHLTARVAGLRLAAAAAAGTNVRLADPANAHVTLAFLGEVSDDRLGEVHTGLRLAAQGSHAGRHTPSHLRLAGGGRFGRGRCTVLWVGLDGDVEGLRVLARSIRSRLRHARLPHDEKPFHPHLTVARPGDRLPPADVEADLAALDDYRGPQWPASELVLIHSQPGPRPTYDRLATWPL</sequence>
<keyword evidence="3" id="KW-0436">Ligase</keyword>
<dbReference type="Gene3D" id="3.90.1140.10">
    <property type="entry name" value="Cyclic phosphodiesterase"/>
    <property type="match status" value="1"/>
</dbReference>
<feature type="active site" description="Proton acceptor" evidence="2">
    <location>
        <position position="132"/>
    </location>
</feature>
<protein>
    <recommendedName>
        <fullName evidence="2">RNA 2',3'-cyclic phosphodiesterase</fullName>
        <shortName evidence="2">RNA 2',3'-CPDase</shortName>
        <ecNumber evidence="2">3.1.4.58</ecNumber>
    </recommendedName>
</protein>
<dbReference type="Proteomes" id="UP000199699">
    <property type="component" value="Unassembled WGS sequence"/>
</dbReference>
<gene>
    <name evidence="3" type="ORF">GA0070616_3019</name>
</gene>
<dbReference type="Pfam" id="PF13563">
    <property type="entry name" value="2_5_RNA_ligase2"/>
    <property type="match status" value="1"/>
</dbReference>
<organism evidence="3 4">
    <name type="scientific">Micromonospora nigra</name>
    <dbReference type="NCBI Taxonomy" id="145857"/>
    <lineage>
        <taxon>Bacteria</taxon>
        <taxon>Bacillati</taxon>
        <taxon>Actinomycetota</taxon>
        <taxon>Actinomycetes</taxon>
        <taxon>Micromonosporales</taxon>
        <taxon>Micromonosporaceae</taxon>
        <taxon>Micromonospora</taxon>
    </lineage>
</organism>
<dbReference type="HAMAP" id="MF_01940">
    <property type="entry name" value="RNA_CPDase"/>
    <property type="match status" value="1"/>
</dbReference>